<dbReference type="PANTHER" id="PTHR33619:SF3">
    <property type="entry name" value="POLYSACCHARIDE EXPORT PROTEIN GFCE-RELATED"/>
    <property type="match status" value="1"/>
</dbReference>
<evidence type="ECO:0000259" key="4">
    <source>
        <dbReference type="Pfam" id="PF10531"/>
    </source>
</evidence>
<feature type="chain" id="PRO_5046657160" evidence="2">
    <location>
        <begin position="33"/>
        <end position="317"/>
    </location>
</feature>
<dbReference type="Gene3D" id="3.10.560.10">
    <property type="entry name" value="Outer membrane lipoprotein wza domain like"/>
    <property type="match status" value="2"/>
</dbReference>
<evidence type="ECO:0000256" key="2">
    <source>
        <dbReference type="SAM" id="SignalP"/>
    </source>
</evidence>
<reference evidence="5 6" key="1">
    <citation type="submission" date="2020-08" db="EMBL/GenBank/DDBJ databases">
        <title>Novel species isolated from subtropical streams in China.</title>
        <authorList>
            <person name="Lu H."/>
        </authorList>
    </citation>
    <scope>NUCLEOTIDE SEQUENCE [LARGE SCALE GENOMIC DNA]</scope>
    <source>
        <strain evidence="5 6">CCTCC AB 2015119</strain>
    </source>
</reference>
<dbReference type="InterPro" id="IPR003715">
    <property type="entry name" value="Poly_export_N"/>
</dbReference>
<dbReference type="PANTHER" id="PTHR33619">
    <property type="entry name" value="POLYSACCHARIDE EXPORT PROTEIN GFCE-RELATED"/>
    <property type="match status" value="1"/>
</dbReference>
<keyword evidence="6" id="KW-1185">Reference proteome</keyword>
<comment type="caution">
    <text evidence="5">The sequence shown here is derived from an EMBL/GenBank/DDBJ whole genome shotgun (WGS) entry which is preliminary data.</text>
</comment>
<name>A0ABR6XDY8_9BURK</name>
<dbReference type="Pfam" id="PF02563">
    <property type="entry name" value="Poly_export"/>
    <property type="match status" value="1"/>
</dbReference>
<gene>
    <name evidence="5" type="ORF">H8K26_06640</name>
</gene>
<evidence type="ECO:0000313" key="5">
    <source>
        <dbReference type="EMBL" id="MBC3811116.1"/>
    </source>
</evidence>
<dbReference type="InterPro" id="IPR019554">
    <property type="entry name" value="Soluble_ligand-bd"/>
</dbReference>
<dbReference type="RefSeq" id="WP_190478263.1">
    <property type="nucleotide sequence ID" value="NZ_JACOFT010000002.1"/>
</dbReference>
<feature type="signal peptide" evidence="2">
    <location>
        <begin position="1"/>
        <end position="32"/>
    </location>
</feature>
<dbReference type="InterPro" id="IPR049712">
    <property type="entry name" value="Poly_export"/>
</dbReference>
<dbReference type="Pfam" id="PF10531">
    <property type="entry name" value="SLBB"/>
    <property type="match status" value="2"/>
</dbReference>
<feature type="domain" description="Soluble ligand binding" evidence="4">
    <location>
        <begin position="243"/>
        <end position="292"/>
    </location>
</feature>
<dbReference type="Proteomes" id="UP000637632">
    <property type="component" value="Unassembled WGS sequence"/>
</dbReference>
<evidence type="ECO:0000313" key="6">
    <source>
        <dbReference type="Proteomes" id="UP000637632"/>
    </source>
</evidence>
<evidence type="ECO:0000256" key="1">
    <source>
        <dbReference type="ARBA" id="ARBA00022729"/>
    </source>
</evidence>
<feature type="domain" description="Polysaccharide export protein N-terminal" evidence="3">
    <location>
        <begin position="76"/>
        <end position="146"/>
    </location>
</feature>
<dbReference type="EMBL" id="JACOFT010000002">
    <property type="protein sequence ID" value="MBC3811116.1"/>
    <property type="molecule type" value="Genomic_DNA"/>
</dbReference>
<dbReference type="Gene3D" id="3.30.1950.10">
    <property type="entry name" value="wza like domain"/>
    <property type="match status" value="1"/>
</dbReference>
<proteinExistence type="predicted"/>
<protein>
    <submittedName>
        <fullName evidence="5">SLBB domain-containing protein</fullName>
    </submittedName>
</protein>
<organism evidence="5 6">
    <name type="scientific">Undibacterium aquatile</name>
    <dbReference type="NCBI Taxonomy" id="1537398"/>
    <lineage>
        <taxon>Bacteria</taxon>
        <taxon>Pseudomonadati</taxon>
        <taxon>Pseudomonadota</taxon>
        <taxon>Betaproteobacteria</taxon>
        <taxon>Burkholderiales</taxon>
        <taxon>Oxalobacteraceae</taxon>
        <taxon>Undibacterium</taxon>
    </lineage>
</organism>
<evidence type="ECO:0000259" key="3">
    <source>
        <dbReference type="Pfam" id="PF02563"/>
    </source>
</evidence>
<keyword evidence="1 2" id="KW-0732">Signal</keyword>
<feature type="domain" description="Soluble ligand binding" evidence="4">
    <location>
        <begin position="155"/>
        <end position="202"/>
    </location>
</feature>
<sequence>MIFTSILKFEAKFLRRFCAGILLISLFANVFAQETEQAISPKLKVESQLSTLPAEKTPAIQQEQSALSVPDFSSDLVGEGDQLLITVFGQPDLSADVIVGPTGIITLPLVGTIDIKGKTANEVASIFSRKLEQGQYLLNPKVSVKINQQVSRSFSVIGEVLRPGRFPLQGQMSIVEALSLAGGVTPRADKHLKVLRRASQNGHTELREFTSLKLDFDDEKNNDSLMQKILPNDVLIIGQQKNFYVYGEIRRPGMYPMEDDLNIVRVLSIGGGVTERGSASRIIIHRKSDNGELKEIPAQISDTVLPGDVVMIKERIF</sequence>
<accession>A0ABR6XDY8</accession>